<accession>A0A382RC48</accession>
<proteinExistence type="predicted"/>
<sequence>MIWGIVDRKPYDYGLSWEEKDKARSIALKLSIKEQQRSRGAVPHNIDPSRNPETEYSIPLQNLLEGNHGRFL</sequence>
<name>A0A382RC48_9ZZZZ</name>
<reference evidence="1" key="1">
    <citation type="submission" date="2018-05" db="EMBL/GenBank/DDBJ databases">
        <authorList>
            <person name="Lanie J.A."/>
            <person name="Ng W.-L."/>
            <person name="Kazmierczak K.M."/>
            <person name="Andrzejewski T.M."/>
            <person name="Davidsen T.M."/>
            <person name="Wayne K.J."/>
            <person name="Tettelin H."/>
            <person name="Glass J.I."/>
            <person name="Rusch D."/>
            <person name="Podicherti R."/>
            <person name="Tsui H.-C.T."/>
            <person name="Winkler M.E."/>
        </authorList>
    </citation>
    <scope>NUCLEOTIDE SEQUENCE</scope>
</reference>
<dbReference type="AlphaFoldDB" id="A0A382RC48"/>
<protein>
    <submittedName>
        <fullName evidence="1">Uncharacterized protein</fullName>
    </submittedName>
</protein>
<gene>
    <name evidence="1" type="ORF">METZ01_LOCUS347629</name>
</gene>
<evidence type="ECO:0000313" key="1">
    <source>
        <dbReference type="EMBL" id="SVC94775.1"/>
    </source>
</evidence>
<dbReference type="EMBL" id="UINC01120347">
    <property type="protein sequence ID" value="SVC94775.1"/>
    <property type="molecule type" value="Genomic_DNA"/>
</dbReference>
<organism evidence="1">
    <name type="scientific">marine metagenome</name>
    <dbReference type="NCBI Taxonomy" id="408172"/>
    <lineage>
        <taxon>unclassified sequences</taxon>
        <taxon>metagenomes</taxon>
        <taxon>ecological metagenomes</taxon>
    </lineage>
</organism>